<dbReference type="CDD" id="cd13401">
    <property type="entry name" value="Slt70-like"/>
    <property type="match status" value="1"/>
</dbReference>
<evidence type="ECO:0000313" key="4">
    <source>
        <dbReference type="Proteomes" id="UP000051012"/>
    </source>
</evidence>
<organism evidence="3 4">
    <name type="scientific">candidate division TA06 bacterium DG_78</name>
    <dbReference type="NCBI Taxonomy" id="1703772"/>
    <lineage>
        <taxon>Bacteria</taxon>
        <taxon>Bacteria division TA06</taxon>
    </lineage>
</organism>
<dbReference type="GO" id="GO:0000270">
    <property type="term" value="P:peptidoglycan metabolic process"/>
    <property type="evidence" value="ECO:0007669"/>
    <property type="project" value="InterPro"/>
</dbReference>
<dbReference type="GO" id="GO:0016020">
    <property type="term" value="C:membrane"/>
    <property type="evidence" value="ECO:0007669"/>
    <property type="project" value="InterPro"/>
</dbReference>
<accession>A0A0S7YHC1</accession>
<dbReference type="SUPFAM" id="SSF53955">
    <property type="entry name" value="Lysozyme-like"/>
    <property type="match status" value="1"/>
</dbReference>
<dbReference type="PROSITE" id="PS00922">
    <property type="entry name" value="TRANSGLYCOSYLASE"/>
    <property type="match status" value="1"/>
</dbReference>
<evidence type="ECO:0000313" key="3">
    <source>
        <dbReference type="EMBL" id="KPJ74152.1"/>
    </source>
</evidence>
<evidence type="ECO:0000256" key="1">
    <source>
        <dbReference type="ARBA" id="ARBA00007734"/>
    </source>
</evidence>
<dbReference type="EMBL" id="LJNI01000013">
    <property type="protein sequence ID" value="KPJ74152.1"/>
    <property type="molecule type" value="Genomic_DNA"/>
</dbReference>
<dbReference type="Pfam" id="PF01464">
    <property type="entry name" value="SLT"/>
    <property type="match status" value="1"/>
</dbReference>
<dbReference type="InterPro" id="IPR023346">
    <property type="entry name" value="Lysozyme-like_dom_sf"/>
</dbReference>
<dbReference type="Gene3D" id="1.25.40.10">
    <property type="entry name" value="Tetratricopeptide repeat domain"/>
    <property type="match status" value="1"/>
</dbReference>
<dbReference type="GO" id="GO:0008933">
    <property type="term" value="F:peptidoglycan lytic transglycosylase activity"/>
    <property type="evidence" value="ECO:0007669"/>
    <property type="project" value="InterPro"/>
</dbReference>
<dbReference type="InterPro" id="IPR000189">
    <property type="entry name" value="Transglyc_AS"/>
</dbReference>
<sequence>MKKIFFIIFLVISCPKPSITKLYELDYLKEAERYYQDNPLYAYNLLTKYVTSPEYTREGAHLLVTMYIDQREYKRAAYLFDSLNWSLDVEQNQLETILVKTENWNKLIEITNDALLKGLAYYHLEAYQPAVEYLSKPSHPEDYRMFYLAKAYTQLKDYENSLITLLGIDSISSYLAQEYQNLLFKILFNIEDIVIIERELDKLNDPALRAYVLLRKYEKAKDEKNVKVTAWELIKMYPESAGAYHALRKVQPTTKLEHKLCGKVYYYHNQYDSAIVHFTTSASNSEVNYYLGRIYYNTSDYTKALKYLSKSDWAAAYYYRGRIYEVLEQFGRAILVYDSLYTMRKGTDYATRGYKRMAFLLEDVGDTLKAVEAFLLIDEKNTKFRAAIQLFKVGKLEEAGEILGTSTSPEFVYWRARINEQLGKTTDDLKSYLVREHPLSYYSLVRIDTAIIFDTTSLDQWMLQLGDSTRLLSCGDSVRVENAIRFFNLNELEYAAEELSMIDITNPQTLLYLCRLCAQYGADGQSIRYALKLKNLAEKKNIQSMPAELYKLVYPIRYAFTMMDEQCDMSLCLAMIWQESLFQPQAVSPANAKGLMQIIPATAKQIARELGVSSYSVHDASTSIKFGWYYFSNMLKEFNSIPFSLAGYNAGPHRVKRWITNNSDSEIDEFIELIPYNETRNYVKSVLARQVIYKTLLEKNRLMTDSTEGSSTKDN</sequence>
<feature type="domain" description="Transglycosylase SLT" evidence="2">
    <location>
        <begin position="566"/>
        <end position="670"/>
    </location>
</feature>
<dbReference type="Gene3D" id="1.10.530.10">
    <property type="match status" value="1"/>
</dbReference>
<dbReference type="InterPro" id="IPR008258">
    <property type="entry name" value="Transglycosylase_SLT_dom_1"/>
</dbReference>
<evidence type="ECO:0000259" key="2">
    <source>
        <dbReference type="Pfam" id="PF01464"/>
    </source>
</evidence>
<dbReference type="InterPro" id="IPR011990">
    <property type="entry name" value="TPR-like_helical_dom_sf"/>
</dbReference>
<proteinExistence type="inferred from homology"/>
<gene>
    <name evidence="3" type="ORF">AMJ52_01720</name>
</gene>
<dbReference type="PATRIC" id="fig|1703772.3.peg.608"/>
<protein>
    <recommendedName>
        <fullName evidence="2">Transglycosylase SLT domain-containing protein</fullName>
    </recommendedName>
</protein>
<dbReference type="AlphaFoldDB" id="A0A0S7YHC1"/>
<dbReference type="Proteomes" id="UP000051012">
    <property type="component" value="Unassembled WGS sequence"/>
</dbReference>
<dbReference type="SUPFAM" id="SSF48452">
    <property type="entry name" value="TPR-like"/>
    <property type="match status" value="2"/>
</dbReference>
<name>A0A0S7YHC1_UNCT6</name>
<dbReference type="PANTHER" id="PTHR37423">
    <property type="entry name" value="SOLUBLE LYTIC MUREIN TRANSGLYCOSYLASE-RELATED"/>
    <property type="match status" value="1"/>
</dbReference>
<reference evidence="3 4" key="1">
    <citation type="journal article" date="2015" name="Microbiome">
        <title>Genomic resolution of linkages in carbon, nitrogen, and sulfur cycling among widespread estuary sediment bacteria.</title>
        <authorList>
            <person name="Baker B.J."/>
            <person name="Lazar C.S."/>
            <person name="Teske A.P."/>
            <person name="Dick G.J."/>
        </authorList>
    </citation>
    <scope>NUCLEOTIDE SEQUENCE [LARGE SCALE GENOMIC DNA]</scope>
    <source>
        <strain evidence="3">DG_78</strain>
    </source>
</reference>
<comment type="caution">
    <text evidence="3">The sequence shown here is derived from an EMBL/GenBank/DDBJ whole genome shotgun (WGS) entry which is preliminary data.</text>
</comment>
<comment type="similarity">
    <text evidence="1">Belongs to the transglycosylase Slt family.</text>
</comment>
<dbReference type="PANTHER" id="PTHR37423:SF5">
    <property type="entry name" value="SOLUBLE LYTIC MUREIN TRANSGLYCOSYLASE"/>
    <property type="match status" value="1"/>
</dbReference>